<organism evidence="1 2">
    <name type="scientific">Pleuronectes platessa</name>
    <name type="common">European plaice</name>
    <dbReference type="NCBI Taxonomy" id="8262"/>
    <lineage>
        <taxon>Eukaryota</taxon>
        <taxon>Metazoa</taxon>
        <taxon>Chordata</taxon>
        <taxon>Craniata</taxon>
        <taxon>Vertebrata</taxon>
        <taxon>Euteleostomi</taxon>
        <taxon>Actinopterygii</taxon>
        <taxon>Neopterygii</taxon>
        <taxon>Teleostei</taxon>
        <taxon>Neoteleostei</taxon>
        <taxon>Acanthomorphata</taxon>
        <taxon>Carangaria</taxon>
        <taxon>Pleuronectiformes</taxon>
        <taxon>Pleuronectoidei</taxon>
        <taxon>Pleuronectidae</taxon>
        <taxon>Pleuronectes</taxon>
    </lineage>
</organism>
<proteinExistence type="predicted"/>
<keyword evidence="2" id="KW-1185">Reference proteome</keyword>
<evidence type="ECO:0000313" key="2">
    <source>
        <dbReference type="Proteomes" id="UP001153269"/>
    </source>
</evidence>
<evidence type="ECO:0000313" key="1">
    <source>
        <dbReference type="EMBL" id="CAB1415585.1"/>
    </source>
</evidence>
<protein>
    <submittedName>
        <fullName evidence="1">Uncharacterized protein</fullName>
    </submittedName>
</protein>
<dbReference type="Proteomes" id="UP001153269">
    <property type="component" value="Unassembled WGS sequence"/>
</dbReference>
<dbReference type="EMBL" id="CADEAL010000163">
    <property type="protein sequence ID" value="CAB1415585.1"/>
    <property type="molecule type" value="Genomic_DNA"/>
</dbReference>
<sequence length="69" mass="7449">MRASCAHVAFTTSWWETRGALGREVRIVPQPLSVDNLLNEFVPGADSRDAACGKEAQLTGDQATTSDSR</sequence>
<accession>A0A9N7TM94</accession>
<comment type="caution">
    <text evidence="1">The sequence shown here is derived from an EMBL/GenBank/DDBJ whole genome shotgun (WGS) entry which is preliminary data.</text>
</comment>
<gene>
    <name evidence="1" type="ORF">PLEPLA_LOCUS3302</name>
</gene>
<name>A0A9N7TM94_PLEPL</name>
<reference evidence="1" key="1">
    <citation type="submission" date="2020-03" db="EMBL/GenBank/DDBJ databases">
        <authorList>
            <person name="Weist P."/>
        </authorList>
    </citation>
    <scope>NUCLEOTIDE SEQUENCE</scope>
</reference>
<dbReference type="AlphaFoldDB" id="A0A9N7TM94"/>